<dbReference type="AlphaFoldDB" id="A0AAW6R021"/>
<dbReference type="EMBL" id="SUNE01000017">
    <property type="protein sequence ID" value="MDG5901732.1"/>
    <property type="molecule type" value="Genomic_DNA"/>
</dbReference>
<dbReference type="Pfam" id="PF13476">
    <property type="entry name" value="AAA_23"/>
    <property type="match status" value="1"/>
</dbReference>
<accession>A0AAW6R021</accession>
<organism evidence="3">
    <name type="scientific">Shewanella xiamenensis</name>
    <dbReference type="NCBI Taxonomy" id="332186"/>
    <lineage>
        <taxon>Bacteria</taxon>
        <taxon>Pseudomonadati</taxon>
        <taxon>Pseudomonadota</taxon>
        <taxon>Gammaproteobacteria</taxon>
        <taxon>Alteromonadales</taxon>
        <taxon>Shewanellaceae</taxon>
        <taxon>Shewanella</taxon>
    </lineage>
</organism>
<feature type="domain" description="Rad50/SbcC-type AAA" evidence="2">
    <location>
        <begin position="22"/>
        <end position="236"/>
    </location>
</feature>
<dbReference type="Proteomes" id="UP001152518">
    <property type="component" value="Unassembled WGS sequence"/>
</dbReference>
<evidence type="ECO:0000259" key="2">
    <source>
        <dbReference type="Pfam" id="PF13476"/>
    </source>
</evidence>
<dbReference type="Gene3D" id="3.40.50.300">
    <property type="entry name" value="P-loop containing nucleotide triphosphate hydrolases"/>
    <property type="match status" value="1"/>
</dbReference>
<reference evidence="3" key="2">
    <citation type="submission" date="2019-04" db="EMBL/GenBank/DDBJ databases">
        <authorList>
            <person name="Zou H."/>
        </authorList>
    </citation>
    <scope>NUCLEOTIDE SEQUENCE</scope>
    <source>
        <strain evidence="3">2015oxa</strain>
    </source>
</reference>
<feature type="coiled-coil region" evidence="1">
    <location>
        <begin position="214"/>
        <end position="241"/>
    </location>
</feature>
<keyword evidence="1" id="KW-0175">Coiled coil</keyword>
<reference evidence="3" key="1">
    <citation type="journal article" date="2019" name="Int J Environ Res Public Health">
        <title>Characterization of Chromosome-Mediated BlaOXA-894 in Shewanella xiamenensis Isolated from Pig Wastewater.</title>
        <authorList>
            <person name="Zou H."/>
            <person name="Zhou Z."/>
            <person name="Xia H."/>
            <person name="Zhao Q."/>
            <person name="Li X."/>
        </authorList>
    </citation>
    <scope>NUCLEOTIDE SEQUENCE</scope>
    <source>
        <strain evidence="3">2015oxa</strain>
    </source>
</reference>
<feature type="coiled-coil region" evidence="1">
    <location>
        <begin position="330"/>
        <end position="371"/>
    </location>
</feature>
<evidence type="ECO:0000256" key="1">
    <source>
        <dbReference type="SAM" id="Coils"/>
    </source>
</evidence>
<dbReference type="InterPro" id="IPR038729">
    <property type="entry name" value="Rad50/SbcC_AAA"/>
</dbReference>
<evidence type="ECO:0000313" key="3">
    <source>
        <dbReference type="EMBL" id="MDG5901732.1"/>
    </source>
</evidence>
<proteinExistence type="predicted"/>
<dbReference type="RefSeq" id="WP_037430010.1">
    <property type="nucleotide sequence ID" value="NZ_JAOCID010000006.1"/>
</dbReference>
<gene>
    <name evidence="3" type="ORF">E2650_17890</name>
</gene>
<dbReference type="InterPro" id="IPR027417">
    <property type="entry name" value="P-loop_NTPase"/>
</dbReference>
<sequence>MKLLDIKIFPINKNGWESDKLFFGDHITQLYGPNGCGKTPLVQSIAYCLGFPSVFRNDIYNHCSHVELNVECHDEKINIKRVYNRDVDIEVIDSKGRKSNFYNEKDYSSFIFEKLGIKTATLVSNNSSATYAYIASFLPIYYLDQDDGYSKLYHAPNNFIRDQFSEIMRMILKLPVKNSFDMKKSQLLAKQQLELLDKRVNTSALKLKFATQSANSISKNYNEILHEISSLEQEIEALKSSGATHDDSLLALDRLVNSNRKEIRRLVDEIYEIESRTLGINNIVHEINVEIETLNLNEEARRVFQSFNEICGSSSCRLFSSSSDSYSKNLLYLKDQIKDLQRNADADKEKLDRLKLQKTQLETVVQGIIEERNKYTIKSEISALVDSISEIKNKIFSLQSQKDELDSLIKIENTHIDILKQRDIALEKYQSYTPNRESIPSILKIKSQLRELFIKWLNVIHTTNISFDITFKDDFIPVLGTEQVSQLKGSTKIRAVLAYHAALIELMAINSLLSFKVLILDTPKQHEIHNDDLNKYILQLKLLCQKHGIQVVFSTTEYRYLGDMDDIEWNPIHKGSEQLMFLRQLN</sequence>
<name>A0AAW6R021_9GAMM</name>
<dbReference type="GO" id="GO:0016887">
    <property type="term" value="F:ATP hydrolysis activity"/>
    <property type="evidence" value="ECO:0007669"/>
    <property type="project" value="InterPro"/>
</dbReference>
<comment type="caution">
    <text evidence="3">The sequence shown here is derived from an EMBL/GenBank/DDBJ whole genome shotgun (WGS) entry which is preliminary data.</text>
</comment>
<dbReference type="GO" id="GO:0006302">
    <property type="term" value="P:double-strand break repair"/>
    <property type="evidence" value="ECO:0007669"/>
    <property type="project" value="InterPro"/>
</dbReference>
<protein>
    <recommendedName>
        <fullName evidence="2">Rad50/SbcC-type AAA domain-containing protein</fullName>
    </recommendedName>
</protein>
<dbReference type="SUPFAM" id="SSF52540">
    <property type="entry name" value="P-loop containing nucleoside triphosphate hydrolases"/>
    <property type="match status" value="1"/>
</dbReference>